<feature type="transmembrane region" description="Helical" evidence="1">
    <location>
        <begin position="93"/>
        <end position="118"/>
    </location>
</feature>
<dbReference type="PATRIC" id="fig|1308866.3.peg.1368"/>
<dbReference type="AlphaFoldDB" id="N4WRX4"/>
<dbReference type="eggNOG" id="ENOG5032N8F">
    <property type="taxonomic scope" value="Bacteria"/>
</dbReference>
<evidence type="ECO:0000313" key="2">
    <source>
        <dbReference type="EMBL" id="ENH97135.1"/>
    </source>
</evidence>
<dbReference type="OrthoDB" id="1786466at2"/>
<feature type="transmembrane region" description="Helical" evidence="1">
    <location>
        <begin position="47"/>
        <end position="72"/>
    </location>
</feature>
<evidence type="ECO:0000256" key="1">
    <source>
        <dbReference type="SAM" id="Phobius"/>
    </source>
</evidence>
<dbReference type="EMBL" id="APML01000022">
    <property type="protein sequence ID" value="ENH97135.1"/>
    <property type="molecule type" value="Genomic_DNA"/>
</dbReference>
<dbReference type="STRING" id="1308866.J416_06787"/>
<evidence type="ECO:0000313" key="3">
    <source>
        <dbReference type="Proteomes" id="UP000012283"/>
    </source>
</evidence>
<name>N4WRX4_9BACI</name>
<dbReference type="RefSeq" id="WP_003467073.1">
    <property type="nucleotide sequence ID" value="NZ_APML01000022.1"/>
</dbReference>
<accession>N4WRX4</accession>
<feature type="transmembrane region" description="Helical" evidence="1">
    <location>
        <begin position="130"/>
        <end position="153"/>
    </location>
</feature>
<feature type="transmembrane region" description="Helical" evidence="1">
    <location>
        <begin position="165"/>
        <end position="190"/>
    </location>
</feature>
<proteinExistence type="predicted"/>
<feature type="transmembrane region" description="Helical" evidence="1">
    <location>
        <begin position="12"/>
        <end position="35"/>
    </location>
</feature>
<keyword evidence="1" id="KW-1133">Transmembrane helix</keyword>
<protein>
    <submittedName>
        <fullName evidence="2">Uncharacterized protein</fullName>
    </submittedName>
</protein>
<keyword evidence="1" id="KW-0812">Transmembrane</keyword>
<keyword evidence="1" id="KW-0472">Membrane</keyword>
<sequence>MQVYRGLWRKEISMMQGFHIVSGLLLVIVILWSIITYNDSTSYSDLGILAYLTYLHLTIMPATILFSLNMEVHQLSLLLFQKQKVAKTIHIKFLHGFSYSIIYLLFLILLLYCFKVIGVLEFSNTTLMKIVGLSLIFTGTVSMIMSVLIYVAWVIHQWLRFKLGFLLSIVSLGLISYLCLKYSTPFIAFIERSRDFWTIDIDGHTELQALASFLGNQHSISISYILVILCLLIVLYGAFTWLLKEKVEV</sequence>
<feature type="transmembrane region" description="Helical" evidence="1">
    <location>
        <begin position="222"/>
        <end position="243"/>
    </location>
</feature>
<organism evidence="2 3">
    <name type="scientific">Gracilibacillus halophilus YIM-C55.5</name>
    <dbReference type="NCBI Taxonomy" id="1308866"/>
    <lineage>
        <taxon>Bacteria</taxon>
        <taxon>Bacillati</taxon>
        <taxon>Bacillota</taxon>
        <taxon>Bacilli</taxon>
        <taxon>Bacillales</taxon>
        <taxon>Bacillaceae</taxon>
        <taxon>Gracilibacillus</taxon>
    </lineage>
</organism>
<keyword evidence="3" id="KW-1185">Reference proteome</keyword>
<dbReference type="Proteomes" id="UP000012283">
    <property type="component" value="Unassembled WGS sequence"/>
</dbReference>
<comment type="caution">
    <text evidence="2">The sequence shown here is derived from an EMBL/GenBank/DDBJ whole genome shotgun (WGS) entry which is preliminary data.</text>
</comment>
<gene>
    <name evidence="2" type="ORF">J416_06787</name>
</gene>
<reference evidence="2 3" key="1">
    <citation type="submission" date="2013-03" db="EMBL/GenBank/DDBJ databases">
        <title>Draft genome sequence of Gracibacillus halophilus YIM-C55.5, a moderately halophilic and thermophilic organism from the Xiaochaidamu salt lake.</title>
        <authorList>
            <person name="Sugumar T."/>
            <person name="Polireddy D.R."/>
            <person name="Antony A."/>
            <person name="Madhava Y.R."/>
            <person name="Sivakumar N."/>
        </authorList>
    </citation>
    <scope>NUCLEOTIDE SEQUENCE [LARGE SCALE GENOMIC DNA]</scope>
    <source>
        <strain evidence="2 3">YIM-C55.5</strain>
    </source>
</reference>